<accession>A0AAN7Y7C7</accession>
<evidence type="ECO:0000313" key="1">
    <source>
        <dbReference type="EMBL" id="KAK5086785.1"/>
    </source>
</evidence>
<comment type="caution">
    <text evidence="1">The sequence shown here is derived from an EMBL/GenBank/DDBJ whole genome shotgun (WGS) entry which is preliminary data.</text>
</comment>
<name>A0AAN7Y7C7_9EURO</name>
<gene>
    <name evidence="1" type="ORF">LTR05_003953</name>
</gene>
<evidence type="ECO:0000313" key="2">
    <source>
        <dbReference type="Proteomes" id="UP001309876"/>
    </source>
</evidence>
<protein>
    <submittedName>
        <fullName evidence="1">Uncharacterized protein</fullName>
    </submittedName>
</protein>
<dbReference type="EMBL" id="JAVRRJ010000003">
    <property type="protein sequence ID" value="KAK5086785.1"/>
    <property type="molecule type" value="Genomic_DNA"/>
</dbReference>
<reference evidence="1 2" key="1">
    <citation type="submission" date="2023-08" db="EMBL/GenBank/DDBJ databases">
        <title>Black Yeasts Isolated from many extreme environments.</title>
        <authorList>
            <person name="Coleine C."/>
            <person name="Stajich J.E."/>
            <person name="Selbmann L."/>
        </authorList>
    </citation>
    <scope>NUCLEOTIDE SEQUENCE [LARGE SCALE GENOMIC DNA]</scope>
    <source>
        <strain evidence="1 2">CCFEE 5910</strain>
    </source>
</reference>
<organism evidence="1 2">
    <name type="scientific">Lithohypha guttulata</name>
    <dbReference type="NCBI Taxonomy" id="1690604"/>
    <lineage>
        <taxon>Eukaryota</taxon>
        <taxon>Fungi</taxon>
        <taxon>Dikarya</taxon>
        <taxon>Ascomycota</taxon>
        <taxon>Pezizomycotina</taxon>
        <taxon>Eurotiomycetes</taxon>
        <taxon>Chaetothyriomycetidae</taxon>
        <taxon>Chaetothyriales</taxon>
        <taxon>Trichomeriaceae</taxon>
        <taxon>Lithohypha</taxon>
    </lineage>
</organism>
<keyword evidence="2" id="KW-1185">Reference proteome</keyword>
<sequence>MSSTGKISVLGIGLPIPKEMDPNGDALAKITAHAASKNIELTSCLIDMAGTDDEEIVKLVKEKLNEQQYTVISFGWAFRAIKEINTKFERVLNVCVQMQPGARMGFPTSPQEMLTVVERVMA</sequence>
<proteinExistence type="predicted"/>
<dbReference type="Proteomes" id="UP001309876">
    <property type="component" value="Unassembled WGS sequence"/>
</dbReference>
<dbReference type="AlphaFoldDB" id="A0AAN7Y7C7"/>